<organism evidence="3 4">
    <name type="scientific">Phytohabitans aurantiacus</name>
    <dbReference type="NCBI Taxonomy" id="3016789"/>
    <lineage>
        <taxon>Bacteria</taxon>
        <taxon>Bacillati</taxon>
        <taxon>Actinomycetota</taxon>
        <taxon>Actinomycetes</taxon>
        <taxon>Micromonosporales</taxon>
        <taxon>Micromonosporaceae</taxon>
    </lineage>
</organism>
<proteinExistence type="predicted"/>
<dbReference type="Proteomes" id="UP001144280">
    <property type="component" value="Unassembled WGS sequence"/>
</dbReference>
<keyword evidence="2" id="KW-0732">Signal</keyword>
<evidence type="ECO:0000313" key="3">
    <source>
        <dbReference type="EMBL" id="GLH99878.1"/>
    </source>
</evidence>
<evidence type="ECO:0000313" key="4">
    <source>
        <dbReference type="Proteomes" id="UP001144280"/>
    </source>
</evidence>
<dbReference type="RefSeq" id="WP_281899830.1">
    <property type="nucleotide sequence ID" value="NZ_BSDI01000029.1"/>
</dbReference>
<dbReference type="EMBL" id="BSDI01000029">
    <property type="protein sequence ID" value="GLH99878.1"/>
    <property type="molecule type" value="Genomic_DNA"/>
</dbReference>
<evidence type="ECO:0000256" key="2">
    <source>
        <dbReference type="SAM" id="SignalP"/>
    </source>
</evidence>
<sequence>MTTRTRSRQFALAVVTVAMLLAGTATPATAATGDPQPKRPNVGSSQPAYQWARCDLC</sequence>
<feature type="chain" id="PRO_5046108296" evidence="2">
    <location>
        <begin position="31"/>
        <end position="57"/>
    </location>
</feature>
<keyword evidence="4" id="KW-1185">Reference proteome</keyword>
<name>A0ABQ5QZ91_9ACTN</name>
<evidence type="ECO:0000256" key="1">
    <source>
        <dbReference type="SAM" id="MobiDB-lite"/>
    </source>
</evidence>
<gene>
    <name evidence="3" type="ORF">Pa4123_51540</name>
</gene>
<accession>A0ABQ5QZ91</accession>
<comment type="caution">
    <text evidence="3">The sequence shown here is derived from an EMBL/GenBank/DDBJ whole genome shotgun (WGS) entry which is preliminary data.</text>
</comment>
<protein>
    <submittedName>
        <fullName evidence="3">Uncharacterized protein</fullName>
    </submittedName>
</protein>
<reference evidence="3" key="1">
    <citation type="submission" date="2022-12" db="EMBL/GenBank/DDBJ databases">
        <title>New Phytohabitans aurantiacus sp. RD004123 nov., an actinomycete isolated from soil.</title>
        <authorList>
            <person name="Triningsih D.W."/>
            <person name="Harunari E."/>
            <person name="Igarashi Y."/>
        </authorList>
    </citation>
    <scope>NUCLEOTIDE SEQUENCE</scope>
    <source>
        <strain evidence="3">RD004123</strain>
    </source>
</reference>
<feature type="signal peptide" evidence="2">
    <location>
        <begin position="1"/>
        <end position="30"/>
    </location>
</feature>
<feature type="region of interest" description="Disordered" evidence="1">
    <location>
        <begin position="27"/>
        <end position="48"/>
    </location>
</feature>